<dbReference type="SUPFAM" id="SSF54427">
    <property type="entry name" value="NTF2-like"/>
    <property type="match status" value="1"/>
</dbReference>
<organism evidence="2 3">
    <name type="scientific">Gulosibacter molinativorax</name>
    <dbReference type="NCBI Taxonomy" id="256821"/>
    <lineage>
        <taxon>Bacteria</taxon>
        <taxon>Bacillati</taxon>
        <taxon>Actinomycetota</taxon>
        <taxon>Actinomycetes</taxon>
        <taxon>Micrococcales</taxon>
        <taxon>Microbacteriaceae</taxon>
        <taxon>Gulosibacter</taxon>
    </lineage>
</organism>
<feature type="domain" description="SnoaL-like" evidence="1">
    <location>
        <begin position="8"/>
        <end position="113"/>
    </location>
</feature>
<dbReference type="RefSeq" id="WP_026936773.1">
    <property type="nucleotide sequence ID" value="NZ_CP028426.1"/>
</dbReference>
<comment type="caution">
    <text evidence="2">The sequence shown here is derived from an EMBL/GenBank/DDBJ whole genome shotgun (WGS) entry which is preliminary data.</text>
</comment>
<accession>A0ABT7C8L4</accession>
<gene>
    <name evidence="2" type="ORF">C7K25_09215</name>
</gene>
<name>A0ABT7C8L4_9MICO</name>
<reference evidence="2" key="1">
    <citation type="submission" date="2018-03" db="EMBL/GenBank/DDBJ databases">
        <authorList>
            <person name="Nunes O.C."/>
            <person name="Lopes A.R."/>
            <person name="Froufe H."/>
            <person name="Munoz-Merida A."/>
            <person name="Barroso C."/>
            <person name="Egas C."/>
        </authorList>
    </citation>
    <scope>NUCLEOTIDE SEQUENCE</scope>
    <source>
        <strain evidence="2">ON4</strain>
    </source>
</reference>
<dbReference type="Proteomes" id="UP001170379">
    <property type="component" value="Unassembled WGS sequence"/>
</dbReference>
<evidence type="ECO:0000313" key="3">
    <source>
        <dbReference type="Proteomes" id="UP001170379"/>
    </source>
</evidence>
<keyword evidence="3" id="KW-1185">Reference proteome</keyword>
<dbReference type="Pfam" id="PF12680">
    <property type="entry name" value="SnoaL_2"/>
    <property type="match status" value="1"/>
</dbReference>
<proteinExistence type="predicted"/>
<dbReference type="InterPro" id="IPR037401">
    <property type="entry name" value="SnoaL-like"/>
</dbReference>
<reference evidence="2" key="2">
    <citation type="journal article" date="2022" name="Sci. Rep.">
        <title>In silico prediction of the enzymes involved in the degradation of the herbicide molinate by Gulosibacter molinativorax ON4T.</title>
        <authorList>
            <person name="Lopes A.R."/>
            <person name="Bunin E."/>
            <person name="Viana A.T."/>
            <person name="Froufe H."/>
            <person name="Munoz-Merida A."/>
            <person name="Pinho D."/>
            <person name="Figueiredo J."/>
            <person name="Barroso C."/>
            <person name="Vaz-Moreira I."/>
            <person name="Bellanger X."/>
            <person name="Egas C."/>
            <person name="Nunes O.C."/>
        </authorList>
    </citation>
    <scope>NUCLEOTIDE SEQUENCE</scope>
    <source>
        <strain evidence="2">ON4</strain>
    </source>
</reference>
<dbReference type="EMBL" id="PXVD01000013">
    <property type="protein sequence ID" value="MDJ1371543.1"/>
    <property type="molecule type" value="Genomic_DNA"/>
</dbReference>
<evidence type="ECO:0000259" key="1">
    <source>
        <dbReference type="Pfam" id="PF12680"/>
    </source>
</evidence>
<evidence type="ECO:0000313" key="2">
    <source>
        <dbReference type="EMBL" id="MDJ1371543.1"/>
    </source>
</evidence>
<sequence>MTTNADNVAAHYQAAGKQDLPGMLAILTPETAWTEAAGFPTAGTYVGPDAIVENVFGALQANWDNWDVNIAELVEQGDVVVAIGAYTATNKATGKSMHARTTHVWRFEDGVAVSFEQIADSAMVRAAMTDD</sequence>
<dbReference type="Gene3D" id="3.10.450.50">
    <property type="match status" value="1"/>
</dbReference>
<dbReference type="PANTHER" id="PTHR41252">
    <property type="entry name" value="BLR2505 PROTEIN"/>
    <property type="match status" value="1"/>
</dbReference>
<dbReference type="PANTHER" id="PTHR41252:SF1">
    <property type="entry name" value="BLR2505 PROTEIN"/>
    <property type="match status" value="1"/>
</dbReference>
<protein>
    <submittedName>
        <fullName evidence="2">DUF4440 domain-containing protein</fullName>
    </submittedName>
</protein>
<dbReference type="InterPro" id="IPR032710">
    <property type="entry name" value="NTF2-like_dom_sf"/>
</dbReference>